<feature type="domain" description="Beta-ketoacyl-[acyl-carrier-protein] synthase III N-terminal" evidence="4">
    <location>
        <begin position="113"/>
        <end position="190"/>
    </location>
</feature>
<dbReference type="GO" id="GO:0044550">
    <property type="term" value="P:secondary metabolite biosynthetic process"/>
    <property type="evidence" value="ECO:0007669"/>
    <property type="project" value="TreeGrafter"/>
</dbReference>
<accession>A0A8E2I6Y6</accession>
<dbReference type="PANTHER" id="PTHR34069:SF2">
    <property type="entry name" value="BETA-KETOACYL-[ACYL-CARRIER-PROTEIN] SYNTHASE III"/>
    <property type="match status" value="1"/>
</dbReference>
<proteinExistence type="predicted"/>
<keyword evidence="2" id="KW-0012">Acyltransferase</keyword>
<dbReference type="PANTHER" id="PTHR34069">
    <property type="entry name" value="3-OXOACYL-[ACYL-CARRIER-PROTEIN] SYNTHASE 3"/>
    <property type="match status" value="1"/>
</dbReference>
<dbReference type="Pfam" id="PF08545">
    <property type="entry name" value="ACP_syn_III"/>
    <property type="match status" value="1"/>
</dbReference>
<keyword evidence="1" id="KW-0808">Transferase</keyword>
<evidence type="ECO:0000313" key="5">
    <source>
        <dbReference type="EMBL" id="OOP67787.1"/>
    </source>
</evidence>
<dbReference type="SUPFAM" id="SSF53901">
    <property type="entry name" value="Thiolase-like"/>
    <property type="match status" value="1"/>
</dbReference>
<gene>
    <name evidence="5" type="ORF">BWZ43_13960</name>
</gene>
<evidence type="ECO:0000313" key="6">
    <source>
        <dbReference type="Proteomes" id="UP000189761"/>
    </source>
</evidence>
<organism evidence="5 6">
    <name type="scientific">Heyndrickxia oleronia</name>
    <dbReference type="NCBI Taxonomy" id="38875"/>
    <lineage>
        <taxon>Bacteria</taxon>
        <taxon>Bacillati</taxon>
        <taxon>Bacillota</taxon>
        <taxon>Bacilli</taxon>
        <taxon>Bacillales</taxon>
        <taxon>Bacillaceae</taxon>
        <taxon>Heyndrickxia</taxon>
    </lineage>
</organism>
<reference evidence="5 6" key="1">
    <citation type="submission" date="2017-01" db="EMBL/GenBank/DDBJ databases">
        <title>Draft genome sequence of Bacillus oleronius.</title>
        <authorList>
            <person name="Allam M."/>
        </authorList>
    </citation>
    <scope>NUCLEOTIDE SEQUENCE [LARGE SCALE GENOMIC DNA]</scope>
    <source>
        <strain evidence="5 6">DSM 9356</strain>
    </source>
</reference>
<dbReference type="RefSeq" id="WP_058006388.1">
    <property type="nucleotide sequence ID" value="NZ_CP065424.1"/>
</dbReference>
<evidence type="ECO:0000259" key="3">
    <source>
        <dbReference type="Pfam" id="PF08541"/>
    </source>
</evidence>
<dbReference type="Gene3D" id="3.40.47.10">
    <property type="match status" value="1"/>
</dbReference>
<keyword evidence="6" id="KW-1185">Reference proteome</keyword>
<evidence type="ECO:0000256" key="2">
    <source>
        <dbReference type="ARBA" id="ARBA00023315"/>
    </source>
</evidence>
<dbReference type="GO" id="GO:0004315">
    <property type="term" value="F:3-oxoacyl-[acyl-carrier-protein] synthase activity"/>
    <property type="evidence" value="ECO:0007669"/>
    <property type="project" value="InterPro"/>
</dbReference>
<feature type="domain" description="Beta-ketoacyl-[acyl-carrier-protein] synthase III C-terminal" evidence="3">
    <location>
        <begin position="243"/>
        <end position="332"/>
    </location>
</feature>
<protein>
    <submittedName>
        <fullName evidence="5">Beta-ketoacyl-ACP synthase</fullName>
    </submittedName>
</protein>
<dbReference type="Pfam" id="PF08541">
    <property type="entry name" value="ACP_syn_III_C"/>
    <property type="match status" value="1"/>
</dbReference>
<evidence type="ECO:0000256" key="1">
    <source>
        <dbReference type="ARBA" id="ARBA00022679"/>
    </source>
</evidence>
<dbReference type="AlphaFoldDB" id="A0A8E2I6Y6"/>
<dbReference type="InterPro" id="IPR013751">
    <property type="entry name" value="ACP_syn_III_N"/>
</dbReference>
<evidence type="ECO:0000259" key="4">
    <source>
        <dbReference type="Pfam" id="PF08545"/>
    </source>
</evidence>
<comment type="caution">
    <text evidence="5">The sequence shown here is derived from an EMBL/GenBank/DDBJ whole genome shotgun (WGS) entry which is preliminary data.</text>
</comment>
<dbReference type="GO" id="GO:0006633">
    <property type="term" value="P:fatty acid biosynthetic process"/>
    <property type="evidence" value="ECO:0007669"/>
    <property type="project" value="InterPro"/>
</dbReference>
<dbReference type="InterPro" id="IPR013747">
    <property type="entry name" value="ACP_syn_III_C"/>
</dbReference>
<dbReference type="Proteomes" id="UP000189761">
    <property type="component" value="Unassembled WGS sequence"/>
</dbReference>
<sequence>MTTSITLKDVAIYHPDNVINNDFYINHFQEQGKDIHNLLQALGRENRYVADYSKENTLTMAIEASKNVLNKVKYTGQDLDMIVFVSSTPEYFAPPSAVAIHRALEGKEEAIVYDMNAACVGMIVAVEQVSRSMLANPHIHRALVVASEQLLRYAWEEEAVTYSSFGDGASAVLLEKQEETNQGFIDSAYKVNTESIDKIILPACGVSNLKDQNISDYEKRVKWENVNNDNAFKSTVELIEKLLNRNNLTTSDIQAFCFSQISRKNIYKIQEMFNEDRKKFPVVGTKYGYTGSASPFMAFEYAVRTEQVKKGDYVVFWSVGAGSSASAMLFKY</sequence>
<dbReference type="EMBL" id="MTLA01000162">
    <property type="protein sequence ID" value="OOP67787.1"/>
    <property type="molecule type" value="Genomic_DNA"/>
</dbReference>
<name>A0A8E2I6Y6_9BACI</name>
<dbReference type="InterPro" id="IPR016039">
    <property type="entry name" value="Thiolase-like"/>
</dbReference>